<comment type="caution">
    <text evidence="2">The sequence shown here is derived from an EMBL/GenBank/DDBJ whole genome shotgun (WGS) entry which is preliminary data.</text>
</comment>
<reference evidence="2 3" key="1">
    <citation type="journal article" date="2019" name="Int. J. Syst. Evol. Microbiol.">
        <title>The Global Catalogue of Microorganisms (GCM) 10K type strain sequencing project: providing services to taxonomists for standard genome sequencing and annotation.</title>
        <authorList>
            <consortium name="The Broad Institute Genomics Platform"/>
            <consortium name="The Broad Institute Genome Sequencing Center for Infectious Disease"/>
            <person name="Wu L."/>
            <person name="Ma J."/>
        </authorList>
    </citation>
    <scope>NUCLEOTIDE SEQUENCE [LARGE SCALE GENOMIC DNA]</scope>
    <source>
        <strain evidence="2 3">JCM 6921</strain>
    </source>
</reference>
<dbReference type="EMBL" id="BAAATJ010000002">
    <property type="protein sequence ID" value="GAA2385501.1"/>
    <property type="molecule type" value="Genomic_DNA"/>
</dbReference>
<feature type="compositionally biased region" description="Low complexity" evidence="1">
    <location>
        <begin position="25"/>
        <end position="38"/>
    </location>
</feature>
<evidence type="ECO:0000313" key="3">
    <source>
        <dbReference type="Proteomes" id="UP001500058"/>
    </source>
</evidence>
<dbReference type="Proteomes" id="UP001500058">
    <property type="component" value="Unassembled WGS sequence"/>
</dbReference>
<evidence type="ECO:0000313" key="2">
    <source>
        <dbReference type="EMBL" id="GAA2385501.1"/>
    </source>
</evidence>
<name>A0ABN3HQC8_9ACTN</name>
<sequence length="105" mass="10910">MAAPRTWGRVRGTVPGGGRAPVPRRPAVPGGTARGGVPEIRRERVRRVPLHGLRTPSGSTAARGRPAVSGGAGPPRLPRGNVRAAVTVGDPLGTEKQCPTWFPKV</sequence>
<evidence type="ECO:0000256" key="1">
    <source>
        <dbReference type="SAM" id="MobiDB-lite"/>
    </source>
</evidence>
<gene>
    <name evidence="2" type="ORF">GCM10010420_05010</name>
</gene>
<keyword evidence="3" id="KW-1185">Reference proteome</keyword>
<protein>
    <submittedName>
        <fullName evidence="2">Uncharacterized protein</fullName>
    </submittedName>
</protein>
<accession>A0ABN3HQC8</accession>
<proteinExistence type="predicted"/>
<organism evidence="2 3">
    <name type="scientific">Streptomyces glaucosporus</name>
    <dbReference type="NCBI Taxonomy" id="284044"/>
    <lineage>
        <taxon>Bacteria</taxon>
        <taxon>Bacillati</taxon>
        <taxon>Actinomycetota</taxon>
        <taxon>Actinomycetes</taxon>
        <taxon>Kitasatosporales</taxon>
        <taxon>Streptomycetaceae</taxon>
        <taxon>Streptomyces</taxon>
    </lineage>
</organism>
<feature type="region of interest" description="Disordered" evidence="1">
    <location>
        <begin position="1"/>
        <end position="81"/>
    </location>
</feature>